<dbReference type="STRING" id="1330534.L323_06410"/>
<dbReference type="RefSeq" id="WP_020814852.1">
    <property type="nucleotide sequence ID" value="NZ_ATAY01000022.1"/>
</dbReference>
<feature type="domain" description="YgjP-like metallopeptidase" evidence="1">
    <location>
        <begin position="32"/>
        <end position="241"/>
    </location>
</feature>
<dbReference type="Gene3D" id="3.30.2010.10">
    <property type="entry name" value="Metalloproteases ('zincins'), catalytic domain"/>
    <property type="match status" value="1"/>
</dbReference>
<dbReference type="Proteomes" id="UP000016860">
    <property type="component" value="Unassembled WGS sequence"/>
</dbReference>
<dbReference type="AlphaFoldDB" id="U4R360"/>
<dbReference type="OrthoDB" id="9811177at2"/>
<gene>
    <name evidence="2" type="ORF">L323_06410</name>
</gene>
<protein>
    <recommendedName>
        <fullName evidence="1">YgjP-like metallopeptidase domain-containing protein</fullName>
    </recommendedName>
</protein>
<sequence>MKKSQKTVETLSRINLDGTELEYNLKRSSRSTISIMITNTGQVIVSCPLQTPFVYIEKLLFEKERWIVQKLDEIREKPSAIIKKSFNNGDLFYYLGKPYKLKLVENNITQKPKVRFEEELMVLEISETEDKDKIKSFLKNWYKSKAGELLVERIRIYSSLIGLSPKKVAIKEQKTRWGSCSSKGNINLNWKLIMSPLPVLDYVVIHELCHMKEMNHSGNFWGLVEAVMPDYKVYRKWLKENGCNLSIE</sequence>
<organism evidence="2 3">
    <name type="scientific">Ruminiclostridium papyrosolvens C7</name>
    <dbReference type="NCBI Taxonomy" id="1330534"/>
    <lineage>
        <taxon>Bacteria</taxon>
        <taxon>Bacillati</taxon>
        <taxon>Bacillota</taxon>
        <taxon>Clostridia</taxon>
        <taxon>Eubacteriales</taxon>
        <taxon>Oscillospiraceae</taxon>
        <taxon>Ruminiclostridium</taxon>
    </lineage>
</organism>
<dbReference type="InterPro" id="IPR002725">
    <property type="entry name" value="YgjP-like_metallopeptidase"/>
</dbReference>
<comment type="caution">
    <text evidence="2">The sequence shown here is derived from an EMBL/GenBank/DDBJ whole genome shotgun (WGS) entry which is preliminary data.</text>
</comment>
<name>U4R360_9FIRM</name>
<dbReference type="CDD" id="cd07344">
    <property type="entry name" value="M48_yhfN_like"/>
    <property type="match status" value="1"/>
</dbReference>
<dbReference type="Pfam" id="PF01863">
    <property type="entry name" value="YgjP-like"/>
    <property type="match status" value="1"/>
</dbReference>
<reference evidence="2 3" key="1">
    <citation type="journal article" date="2013" name="Genome Announc.">
        <title>Draft Genome Sequence of the Cellulolytic Bacterium Clostridium papyrosolvens C7 (ATCC 700395).</title>
        <authorList>
            <person name="Zepeda V."/>
            <person name="Dassa B."/>
            <person name="Borovok I."/>
            <person name="Lamed R."/>
            <person name="Bayer E.A."/>
            <person name="Cate J.H."/>
        </authorList>
    </citation>
    <scope>NUCLEOTIDE SEQUENCE [LARGE SCALE GENOMIC DNA]</scope>
    <source>
        <strain evidence="2 3">C7</strain>
    </source>
</reference>
<dbReference type="EMBL" id="ATAY01000022">
    <property type="protein sequence ID" value="EPR12929.1"/>
    <property type="molecule type" value="Genomic_DNA"/>
</dbReference>
<accession>U4R360</accession>
<dbReference type="InterPro" id="IPR053136">
    <property type="entry name" value="UTP_pyrophosphatase-like"/>
</dbReference>
<proteinExistence type="predicted"/>
<evidence type="ECO:0000259" key="1">
    <source>
        <dbReference type="Pfam" id="PF01863"/>
    </source>
</evidence>
<dbReference type="PANTHER" id="PTHR30399:SF1">
    <property type="entry name" value="UTP PYROPHOSPHATASE"/>
    <property type="match status" value="1"/>
</dbReference>
<dbReference type="PATRIC" id="fig|1330534.3.peg.1276"/>
<dbReference type="PANTHER" id="PTHR30399">
    <property type="entry name" value="UNCHARACTERIZED PROTEIN YGJP"/>
    <property type="match status" value="1"/>
</dbReference>
<evidence type="ECO:0000313" key="2">
    <source>
        <dbReference type="EMBL" id="EPR12929.1"/>
    </source>
</evidence>
<evidence type="ECO:0000313" key="3">
    <source>
        <dbReference type="Proteomes" id="UP000016860"/>
    </source>
</evidence>